<proteinExistence type="predicted"/>
<dbReference type="EMBL" id="CP013140">
    <property type="protein sequence ID" value="ALN58885.1"/>
    <property type="molecule type" value="Genomic_DNA"/>
</dbReference>
<name>A0A0S2DJT1_LYSEN</name>
<evidence type="ECO:0000313" key="2">
    <source>
        <dbReference type="Proteomes" id="UP000061569"/>
    </source>
</evidence>
<dbReference type="Proteomes" id="UP000061569">
    <property type="component" value="Chromosome"/>
</dbReference>
<dbReference type="PATRIC" id="fig|69.6.peg.3485"/>
<dbReference type="AlphaFoldDB" id="A0A0S2DJT1"/>
<accession>A0A0S2DJT1</accession>
<reference evidence="1 2" key="1">
    <citation type="submission" date="2015-11" db="EMBL/GenBank/DDBJ databases">
        <title>Genome sequences of Lysobacter enzymogenes strain C3 and Lysobacter antibioticus ATCC 29479.</title>
        <authorList>
            <person name="Kobayashi D.Y."/>
        </authorList>
    </citation>
    <scope>NUCLEOTIDE SEQUENCE [LARGE SCALE GENOMIC DNA]</scope>
    <source>
        <strain evidence="1 2">C3</strain>
    </source>
</reference>
<dbReference type="RefSeq" id="WP_057948367.1">
    <property type="nucleotide sequence ID" value="NZ_CP110813.1"/>
</dbReference>
<sequence length="74" mass="8166">MKGLSARSTLLFVAVAAFGFSASVYAACQDRWCTKNYNQCRLEARADGVMTDAEFQKCFQEWSDCLLANGCQAP</sequence>
<organism evidence="1 2">
    <name type="scientific">Lysobacter enzymogenes</name>
    <dbReference type="NCBI Taxonomy" id="69"/>
    <lineage>
        <taxon>Bacteria</taxon>
        <taxon>Pseudomonadati</taxon>
        <taxon>Pseudomonadota</taxon>
        <taxon>Gammaproteobacteria</taxon>
        <taxon>Lysobacterales</taxon>
        <taxon>Lysobacteraceae</taxon>
        <taxon>Lysobacter</taxon>
    </lineage>
</organism>
<evidence type="ECO:0000313" key="1">
    <source>
        <dbReference type="EMBL" id="ALN58885.1"/>
    </source>
</evidence>
<dbReference type="KEGG" id="lez:GLE_3541"/>
<gene>
    <name evidence="1" type="ORF">GLE_3541</name>
</gene>
<protein>
    <submittedName>
        <fullName evidence="1">Uncharacterized protein</fullName>
    </submittedName>
</protein>
<dbReference type="OrthoDB" id="6025737at2"/>